<dbReference type="Proteomes" id="UP001459204">
    <property type="component" value="Unassembled WGS sequence"/>
</dbReference>
<evidence type="ECO:0008006" key="4">
    <source>
        <dbReference type="Google" id="ProtNLM"/>
    </source>
</evidence>
<dbReference type="Pfam" id="PF01436">
    <property type="entry name" value="NHL"/>
    <property type="match status" value="1"/>
</dbReference>
<dbReference type="RefSeq" id="WP_341727584.1">
    <property type="nucleotide sequence ID" value="NZ_JBBWWT010000019.1"/>
</dbReference>
<protein>
    <recommendedName>
        <fullName evidence="4">NHL repeat-containing protein</fullName>
    </recommendedName>
</protein>
<accession>A0ABU9J584</accession>
<evidence type="ECO:0000313" key="3">
    <source>
        <dbReference type="Proteomes" id="UP001459204"/>
    </source>
</evidence>
<reference evidence="2 3" key="1">
    <citation type="submission" date="2024-04" db="EMBL/GenBank/DDBJ databases">
        <title>Draft genome sequence of Pseudoxanthomonas putridarboris WD12.</title>
        <authorList>
            <person name="Oh J."/>
        </authorList>
    </citation>
    <scope>NUCLEOTIDE SEQUENCE [LARGE SCALE GENOMIC DNA]</scope>
    <source>
        <strain evidence="2 3">WD12</strain>
    </source>
</reference>
<comment type="caution">
    <text evidence="2">The sequence shown here is derived from an EMBL/GenBank/DDBJ whole genome shotgun (WGS) entry which is preliminary data.</text>
</comment>
<dbReference type="Gene3D" id="2.120.10.30">
    <property type="entry name" value="TolB, C-terminal domain"/>
    <property type="match status" value="2"/>
</dbReference>
<dbReference type="InterPro" id="IPR011042">
    <property type="entry name" value="6-blade_b-propeller_TolB-like"/>
</dbReference>
<proteinExistence type="predicted"/>
<keyword evidence="1" id="KW-0677">Repeat</keyword>
<dbReference type="InterPro" id="IPR036249">
    <property type="entry name" value="Thioredoxin-like_sf"/>
</dbReference>
<evidence type="ECO:0000313" key="2">
    <source>
        <dbReference type="EMBL" id="MEL1266414.1"/>
    </source>
</evidence>
<dbReference type="Gene3D" id="3.40.30.10">
    <property type="entry name" value="Glutaredoxin"/>
    <property type="match status" value="1"/>
</dbReference>
<dbReference type="InterPro" id="IPR001258">
    <property type="entry name" value="NHL_repeat"/>
</dbReference>
<evidence type="ECO:0000256" key="1">
    <source>
        <dbReference type="ARBA" id="ARBA00022737"/>
    </source>
</evidence>
<dbReference type="EMBL" id="JBBWWT010000019">
    <property type="protein sequence ID" value="MEL1266414.1"/>
    <property type="molecule type" value="Genomic_DNA"/>
</dbReference>
<keyword evidence="3" id="KW-1185">Reference proteome</keyword>
<dbReference type="SUPFAM" id="SSF52833">
    <property type="entry name" value="Thioredoxin-like"/>
    <property type="match status" value="1"/>
</dbReference>
<dbReference type="SUPFAM" id="SSF101898">
    <property type="entry name" value="NHL repeat"/>
    <property type="match status" value="1"/>
</dbReference>
<dbReference type="PANTHER" id="PTHR46388:SF2">
    <property type="entry name" value="NHL REPEAT-CONTAINING PROTEIN 2"/>
    <property type="match status" value="1"/>
</dbReference>
<name>A0ABU9J584_9GAMM</name>
<sequence>MNATLAPELPRALHWLNAPATTLHEQRGRIVALAFVNGASAWCAQRLNDLATLQARYLGRMQALVIHVPRFDSERDPQRALKRLRRHGNVLPAAHDGDWVAWQRFGVESWPTVLLIDGEGRLRHRAVGTEGLAELERQLATLCDGLHAPLEDDLRGFRETQPEPRMPLSFPTSLVATPDRLFVADSGHHRVLECNHQGRVIRQFGMGTADFADGELNHAAFRRPHGLALVRDSLYVADTGNHALRRINLATSTVDTLCGNGRAGEPVEGVASVPRNVALNQPQALVVNNNLIYLAMAGDNRIWSYDLGTRELLSRAGSGQLDVRDGSGPMAAFAQPAGLATVLQTLYVCDAVGSAVRSMQLRGDTVQTLVGQGAWTFGNDDGPRETARLQHPQAIALSPDAPVMWIADSGNGSLRTLRLGGGDLTTVALPRPLQGPAGLSVAAGAVWIAETDAHAVLRYDIATGALSHVPIDE</sequence>
<gene>
    <name evidence="2" type="ORF">AAD027_18855</name>
</gene>
<dbReference type="PANTHER" id="PTHR46388">
    <property type="entry name" value="NHL REPEAT-CONTAINING PROTEIN 2"/>
    <property type="match status" value="1"/>
</dbReference>
<organism evidence="2 3">
    <name type="scientific">Pseudoxanthomonas putridarboris</name>
    <dbReference type="NCBI Taxonomy" id="752605"/>
    <lineage>
        <taxon>Bacteria</taxon>
        <taxon>Pseudomonadati</taxon>
        <taxon>Pseudomonadota</taxon>
        <taxon>Gammaproteobacteria</taxon>
        <taxon>Lysobacterales</taxon>
        <taxon>Lysobacteraceae</taxon>
        <taxon>Pseudoxanthomonas</taxon>
    </lineage>
</organism>